<evidence type="ECO:0000256" key="4">
    <source>
        <dbReference type="ARBA" id="ARBA00022741"/>
    </source>
</evidence>
<dbReference type="PROSITE" id="PS50109">
    <property type="entry name" value="HIS_KIN"/>
    <property type="match status" value="1"/>
</dbReference>
<dbReference type="AlphaFoldDB" id="A0AA41HHF9"/>
<reference evidence="9" key="1">
    <citation type="submission" date="2021-07" db="EMBL/GenBank/DDBJ databases">
        <title>Characterization of violacein-producing bacteria and related species.</title>
        <authorList>
            <person name="Wilson H.S."/>
            <person name="De Leon M.E."/>
        </authorList>
    </citation>
    <scope>NUCLEOTIDE SEQUENCE</scope>
    <source>
        <strain evidence="9">HSC-15S17</strain>
    </source>
</reference>
<evidence type="ECO:0000313" key="12">
    <source>
        <dbReference type="Proteomes" id="UP001162889"/>
    </source>
</evidence>
<keyword evidence="3 10" id="KW-0808">Transferase</keyword>
<dbReference type="EMBL" id="JALJZU010000013">
    <property type="protein sequence ID" value="MCP2011851.1"/>
    <property type="molecule type" value="Genomic_DNA"/>
</dbReference>
<name>A0AA41HHF9_9BURK</name>
<keyword evidence="12" id="KW-1185">Reference proteome</keyword>
<dbReference type="Proteomes" id="UP001162889">
    <property type="component" value="Unassembled WGS sequence"/>
</dbReference>
<feature type="domain" description="HAMP" evidence="8">
    <location>
        <begin position="166"/>
        <end position="218"/>
    </location>
</feature>
<dbReference type="GO" id="GO:0005886">
    <property type="term" value="C:plasma membrane"/>
    <property type="evidence" value="ECO:0007669"/>
    <property type="project" value="UniProtKB-SubCell"/>
</dbReference>
<proteinExistence type="predicted"/>
<dbReference type="EMBL" id="JAHTGR010000015">
    <property type="protein sequence ID" value="MBV6324216.1"/>
    <property type="molecule type" value="Genomic_DNA"/>
</dbReference>
<dbReference type="Proteomes" id="UP001155901">
    <property type="component" value="Unassembled WGS sequence"/>
</dbReference>
<reference evidence="10" key="2">
    <citation type="submission" date="2022-03" db="EMBL/GenBank/DDBJ databases">
        <title>Genome Encyclopedia of Bacteria and Archaea VI: Functional Genomics of Type Strains.</title>
        <authorList>
            <person name="Whitman W."/>
        </authorList>
    </citation>
    <scope>NUCLEOTIDE SEQUENCE</scope>
    <source>
        <strain evidence="10">HSC-15S17</strain>
    </source>
</reference>
<dbReference type="InterPro" id="IPR003661">
    <property type="entry name" value="HisK_dim/P_dom"/>
</dbReference>
<evidence type="ECO:0000259" key="7">
    <source>
        <dbReference type="PROSITE" id="PS50109"/>
    </source>
</evidence>
<comment type="caution">
    <text evidence="9">The sequence shown here is derived from an EMBL/GenBank/DDBJ whole genome shotgun (WGS) entry which is preliminary data.</text>
</comment>
<evidence type="ECO:0000259" key="8">
    <source>
        <dbReference type="PROSITE" id="PS50885"/>
    </source>
</evidence>
<dbReference type="GO" id="GO:0000155">
    <property type="term" value="F:phosphorelay sensor kinase activity"/>
    <property type="evidence" value="ECO:0007669"/>
    <property type="project" value="InterPro"/>
</dbReference>
<dbReference type="RefSeq" id="WP_217945155.1">
    <property type="nucleotide sequence ID" value="NZ_JAHTGR010000015.1"/>
</dbReference>
<evidence type="ECO:0000256" key="5">
    <source>
        <dbReference type="ARBA" id="ARBA00022777"/>
    </source>
</evidence>
<comment type="catalytic activity">
    <reaction evidence="1">
        <text>ATP + protein L-histidine = ADP + protein N-phospho-L-histidine.</text>
        <dbReference type="EC" id="2.7.13.3"/>
    </reaction>
</comment>
<dbReference type="Pfam" id="PF00512">
    <property type="entry name" value="HisKA"/>
    <property type="match status" value="1"/>
</dbReference>
<dbReference type="SMART" id="SM00388">
    <property type="entry name" value="HisKA"/>
    <property type="match status" value="1"/>
</dbReference>
<evidence type="ECO:0000313" key="10">
    <source>
        <dbReference type="EMBL" id="MCP2011851.1"/>
    </source>
</evidence>
<gene>
    <name evidence="9" type="ORF">KVP70_25070</name>
    <name evidence="10" type="ORF">L1274_005605</name>
</gene>
<dbReference type="SMART" id="SM00387">
    <property type="entry name" value="HATPase_c"/>
    <property type="match status" value="1"/>
</dbReference>
<evidence type="ECO:0000256" key="6">
    <source>
        <dbReference type="ARBA" id="ARBA00022840"/>
    </source>
</evidence>
<feature type="domain" description="Histidine kinase" evidence="7">
    <location>
        <begin position="226"/>
        <end position="436"/>
    </location>
</feature>
<keyword evidence="5 9" id="KW-0418">Kinase</keyword>
<keyword evidence="6" id="KW-0067">ATP-binding</keyword>
<dbReference type="GO" id="GO:0005524">
    <property type="term" value="F:ATP binding"/>
    <property type="evidence" value="ECO:0007669"/>
    <property type="project" value="UniProtKB-KW"/>
</dbReference>
<dbReference type="PANTHER" id="PTHR44936:SF10">
    <property type="entry name" value="SENSOR PROTEIN RSTB"/>
    <property type="match status" value="1"/>
</dbReference>
<dbReference type="PROSITE" id="PS50885">
    <property type="entry name" value="HAMP"/>
    <property type="match status" value="1"/>
</dbReference>
<dbReference type="EC" id="2.7.13.3" evidence="2"/>
<dbReference type="InterPro" id="IPR003660">
    <property type="entry name" value="HAMP_dom"/>
</dbReference>
<dbReference type="InterPro" id="IPR005467">
    <property type="entry name" value="His_kinase_dom"/>
</dbReference>
<sequence length="436" mass="47505">MNRLFWRFALLVMLAITLATCAIYFTFSRLFGDPLEEIARRQAAGQIFLLEQYIDKAPSDEWLPRLNKVREVSEATLELQPLPAALAALPSSKRAQLLQGAVVIDVGGKAFYRRVDTTGARYIGSDDDVIHAQRLPIDIGLALGMEAIRFGVIALFLLVPIAWWTRRHWRGLLALSKVADDFGQGNLAARAEVRPASSIAPLAGRINDMAERIGLLMEAHKNLLRSVSHELRTPIARLEFGLELLRERHAADDPALQKRVVAMETDVDELKTLVNELLDLTQLDQAQSMARQPFALAPLLTGCAPPRGSATTPARQFSASIADDLGELQGDARLLARAVNNLLGNAAKYAASRIVLSAVRDGAAVRITVEDDGPGIPPEARERVFEPFYRLSREQDYAASGYGLGLAITAKAVQLHGGAIAIDDALLGGARITITL</sequence>
<evidence type="ECO:0000313" key="9">
    <source>
        <dbReference type="EMBL" id="MBV6324216.1"/>
    </source>
</evidence>
<dbReference type="SMART" id="SM00304">
    <property type="entry name" value="HAMP"/>
    <property type="match status" value="1"/>
</dbReference>
<protein>
    <recommendedName>
        <fullName evidence="2">histidine kinase</fullName>
        <ecNumber evidence="2">2.7.13.3</ecNumber>
    </recommendedName>
</protein>
<dbReference type="InterPro" id="IPR003594">
    <property type="entry name" value="HATPase_dom"/>
</dbReference>
<evidence type="ECO:0000313" key="11">
    <source>
        <dbReference type="Proteomes" id="UP001155901"/>
    </source>
</evidence>
<dbReference type="Pfam" id="PF00672">
    <property type="entry name" value="HAMP"/>
    <property type="match status" value="1"/>
</dbReference>
<evidence type="ECO:0000256" key="3">
    <source>
        <dbReference type="ARBA" id="ARBA00022679"/>
    </source>
</evidence>
<dbReference type="Pfam" id="PF02518">
    <property type="entry name" value="HATPase_c"/>
    <property type="match status" value="1"/>
</dbReference>
<evidence type="ECO:0000256" key="2">
    <source>
        <dbReference type="ARBA" id="ARBA00012438"/>
    </source>
</evidence>
<dbReference type="CDD" id="cd00082">
    <property type="entry name" value="HisKA"/>
    <property type="match status" value="1"/>
</dbReference>
<dbReference type="PANTHER" id="PTHR44936">
    <property type="entry name" value="SENSOR PROTEIN CREC"/>
    <property type="match status" value="1"/>
</dbReference>
<dbReference type="InterPro" id="IPR050980">
    <property type="entry name" value="2C_sensor_his_kinase"/>
</dbReference>
<organism evidence="9 11">
    <name type="scientific">Duganella violaceipulchra</name>
    <dbReference type="NCBI Taxonomy" id="2849652"/>
    <lineage>
        <taxon>Bacteria</taxon>
        <taxon>Pseudomonadati</taxon>
        <taxon>Pseudomonadota</taxon>
        <taxon>Betaproteobacteria</taxon>
        <taxon>Burkholderiales</taxon>
        <taxon>Oxalobacteraceae</taxon>
        <taxon>Telluria group</taxon>
        <taxon>Duganella</taxon>
    </lineage>
</organism>
<accession>A0AA41HHF9</accession>
<evidence type="ECO:0000256" key="1">
    <source>
        <dbReference type="ARBA" id="ARBA00000085"/>
    </source>
</evidence>
<dbReference type="CDD" id="cd06225">
    <property type="entry name" value="HAMP"/>
    <property type="match status" value="1"/>
</dbReference>
<keyword evidence="4" id="KW-0547">Nucleotide-binding</keyword>